<evidence type="ECO:0000313" key="2">
    <source>
        <dbReference type="EMBL" id="KAK7070561.1"/>
    </source>
</evidence>
<reference evidence="2 3" key="1">
    <citation type="submission" date="2023-11" db="EMBL/GenBank/DDBJ databases">
        <title>Halocaridina rubra genome assembly.</title>
        <authorList>
            <person name="Smith C."/>
        </authorList>
    </citation>
    <scope>NUCLEOTIDE SEQUENCE [LARGE SCALE GENOMIC DNA]</scope>
    <source>
        <strain evidence="2">EP-1</strain>
        <tissue evidence="2">Whole</tissue>
    </source>
</reference>
<sequence>MSAAVMLVALTVVILACCGAAALVMIACCGGRRRDTVGERGDSRWLPGVGVIDYVPTSNRSSVRVSLVFSESTYISGEDDPDAASAFLTDPTAINSSPSLAYSDSDPTLSSLTIPTRNMVQERSRMDSHNILPESKPILLDKKVSQGLFATKNAALTNHMKLPKHIWDIYQNDKSDSFITCNAFM</sequence>
<protein>
    <submittedName>
        <fullName evidence="2">Uncharacterized protein</fullName>
    </submittedName>
</protein>
<organism evidence="2 3">
    <name type="scientific">Halocaridina rubra</name>
    <name type="common">Hawaiian red shrimp</name>
    <dbReference type="NCBI Taxonomy" id="373956"/>
    <lineage>
        <taxon>Eukaryota</taxon>
        <taxon>Metazoa</taxon>
        <taxon>Ecdysozoa</taxon>
        <taxon>Arthropoda</taxon>
        <taxon>Crustacea</taxon>
        <taxon>Multicrustacea</taxon>
        <taxon>Malacostraca</taxon>
        <taxon>Eumalacostraca</taxon>
        <taxon>Eucarida</taxon>
        <taxon>Decapoda</taxon>
        <taxon>Pleocyemata</taxon>
        <taxon>Caridea</taxon>
        <taxon>Atyoidea</taxon>
        <taxon>Atyidae</taxon>
        <taxon>Halocaridina</taxon>
    </lineage>
</organism>
<dbReference type="AlphaFoldDB" id="A0AAN8WQN8"/>
<accession>A0AAN8WQN8</accession>
<keyword evidence="1" id="KW-0732">Signal</keyword>
<dbReference type="EMBL" id="JAXCGZ010015310">
    <property type="protein sequence ID" value="KAK7070561.1"/>
    <property type="molecule type" value="Genomic_DNA"/>
</dbReference>
<evidence type="ECO:0000256" key="1">
    <source>
        <dbReference type="SAM" id="SignalP"/>
    </source>
</evidence>
<evidence type="ECO:0000313" key="3">
    <source>
        <dbReference type="Proteomes" id="UP001381693"/>
    </source>
</evidence>
<proteinExistence type="predicted"/>
<name>A0AAN8WQN8_HALRR</name>
<gene>
    <name evidence="2" type="ORF">SK128_007424</name>
</gene>
<comment type="caution">
    <text evidence="2">The sequence shown here is derived from an EMBL/GenBank/DDBJ whole genome shotgun (WGS) entry which is preliminary data.</text>
</comment>
<keyword evidence="3" id="KW-1185">Reference proteome</keyword>
<feature type="signal peptide" evidence="1">
    <location>
        <begin position="1"/>
        <end position="22"/>
    </location>
</feature>
<feature type="chain" id="PRO_5042811626" evidence="1">
    <location>
        <begin position="23"/>
        <end position="185"/>
    </location>
</feature>
<dbReference type="Proteomes" id="UP001381693">
    <property type="component" value="Unassembled WGS sequence"/>
</dbReference>